<keyword evidence="2" id="KW-1185">Reference proteome</keyword>
<evidence type="ECO:0000313" key="1">
    <source>
        <dbReference type="EMBL" id="CAL7947441.1"/>
    </source>
</evidence>
<accession>A0ABP1P2C1</accession>
<protein>
    <submittedName>
        <fullName evidence="1">Uncharacterized protein</fullName>
    </submittedName>
</protein>
<organism evidence="1 2">
    <name type="scientific">Xylocopa violacea</name>
    <name type="common">Violet carpenter bee</name>
    <name type="synonym">Apis violacea</name>
    <dbReference type="NCBI Taxonomy" id="135666"/>
    <lineage>
        <taxon>Eukaryota</taxon>
        <taxon>Metazoa</taxon>
        <taxon>Ecdysozoa</taxon>
        <taxon>Arthropoda</taxon>
        <taxon>Hexapoda</taxon>
        <taxon>Insecta</taxon>
        <taxon>Pterygota</taxon>
        <taxon>Neoptera</taxon>
        <taxon>Endopterygota</taxon>
        <taxon>Hymenoptera</taxon>
        <taxon>Apocrita</taxon>
        <taxon>Aculeata</taxon>
        <taxon>Apoidea</taxon>
        <taxon>Anthophila</taxon>
        <taxon>Apidae</taxon>
        <taxon>Xylocopa</taxon>
        <taxon>Xylocopa</taxon>
    </lineage>
</organism>
<sequence>MLRRKIRRGKKKSWRVYTERYQKFETAGCIRRFEGNLRGNLTLIPQLEATSVNKDEERTRLGWASRLKEADGGKKGGWKRNSAQLGALPSSISRGIERIARESSRRWPRRRFHRNYAAKNRAAIRTCLIASNNMKIQSATDGTECSMNILIFAIFPRAVYFCFISIQSVPPSRSPFVARIQCLGSVSNLENSQFSFRAK</sequence>
<name>A0ABP1P2C1_XYLVO</name>
<dbReference type="Proteomes" id="UP001642520">
    <property type="component" value="Unassembled WGS sequence"/>
</dbReference>
<gene>
    <name evidence="1" type="ORF">XYLVIOL_LOCUS8347</name>
</gene>
<dbReference type="EMBL" id="CAXAJV020001296">
    <property type="protein sequence ID" value="CAL7947441.1"/>
    <property type="molecule type" value="Genomic_DNA"/>
</dbReference>
<reference evidence="1 2" key="1">
    <citation type="submission" date="2024-08" db="EMBL/GenBank/DDBJ databases">
        <authorList>
            <person name="Will J Nash"/>
            <person name="Angela Man"/>
            <person name="Seanna McTaggart"/>
            <person name="Kendall Baker"/>
            <person name="Tom Barker"/>
            <person name="Leah Catchpole"/>
            <person name="Alex Durrant"/>
            <person name="Karim Gharbi"/>
            <person name="Naomi Irish"/>
            <person name="Gemy Kaithakottil"/>
            <person name="Debby Ku"/>
            <person name="Aaliyah Providence"/>
            <person name="Felix Shaw"/>
            <person name="David Swarbreck"/>
            <person name="Chris Watkins"/>
            <person name="Ann M. McCartney"/>
            <person name="Giulio Formenti"/>
            <person name="Alice Mouton"/>
            <person name="Noel Vella"/>
            <person name="Bjorn M von Reumont"/>
            <person name="Adriana Vella"/>
            <person name="Wilfried Haerty"/>
        </authorList>
    </citation>
    <scope>NUCLEOTIDE SEQUENCE [LARGE SCALE GENOMIC DNA]</scope>
</reference>
<proteinExistence type="predicted"/>
<comment type="caution">
    <text evidence="1">The sequence shown here is derived from an EMBL/GenBank/DDBJ whole genome shotgun (WGS) entry which is preliminary data.</text>
</comment>
<evidence type="ECO:0000313" key="2">
    <source>
        <dbReference type="Proteomes" id="UP001642520"/>
    </source>
</evidence>